<gene>
    <name evidence="2" type="ORF">P170DRAFT_456348</name>
</gene>
<dbReference type="InterPro" id="IPR037523">
    <property type="entry name" value="VOC_core"/>
</dbReference>
<dbReference type="EMBL" id="MSFO01000005">
    <property type="protein sequence ID" value="PLB47465.1"/>
    <property type="molecule type" value="Genomic_DNA"/>
</dbReference>
<dbReference type="RefSeq" id="XP_024702767.1">
    <property type="nucleotide sequence ID" value="XM_024851612.1"/>
</dbReference>
<protein>
    <recommendedName>
        <fullName evidence="1">VOC domain-containing protein</fullName>
    </recommendedName>
</protein>
<dbReference type="InterPro" id="IPR004360">
    <property type="entry name" value="Glyas_Fos-R_dOase_dom"/>
</dbReference>
<evidence type="ECO:0000259" key="1">
    <source>
        <dbReference type="PROSITE" id="PS51819"/>
    </source>
</evidence>
<feature type="domain" description="VOC" evidence="1">
    <location>
        <begin position="6"/>
        <end position="150"/>
    </location>
</feature>
<dbReference type="InterPro" id="IPR029068">
    <property type="entry name" value="Glyas_Bleomycin-R_OHBP_Dase"/>
</dbReference>
<dbReference type="PROSITE" id="PS51819">
    <property type="entry name" value="VOC"/>
    <property type="match status" value="1"/>
</dbReference>
<organism evidence="2 3">
    <name type="scientific">Aspergillus steynii IBT 23096</name>
    <dbReference type="NCBI Taxonomy" id="1392250"/>
    <lineage>
        <taxon>Eukaryota</taxon>
        <taxon>Fungi</taxon>
        <taxon>Dikarya</taxon>
        <taxon>Ascomycota</taxon>
        <taxon>Pezizomycotina</taxon>
        <taxon>Eurotiomycetes</taxon>
        <taxon>Eurotiomycetidae</taxon>
        <taxon>Eurotiales</taxon>
        <taxon>Aspergillaceae</taxon>
        <taxon>Aspergillus</taxon>
        <taxon>Aspergillus subgen. Circumdati</taxon>
    </lineage>
</organism>
<keyword evidence="3" id="KW-1185">Reference proteome</keyword>
<dbReference type="PANTHER" id="PTHR21366">
    <property type="entry name" value="GLYOXALASE FAMILY PROTEIN"/>
    <property type="match status" value="1"/>
</dbReference>
<proteinExistence type="predicted"/>
<evidence type="ECO:0000313" key="3">
    <source>
        <dbReference type="Proteomes" id="UP000234275"/>
    </source>
</evidence>
<dbReference type="PANTHER" id="PTHR21366:SF22">
    <property type="entry name" value="VOC DOMAIN-CONTAINING PROTEIN"/>
    <property type="match status" value="1"/>
</dbReference>
<dbReference type="Proteomes" id="UP000234275">
    <property type="component" value="Unassembled WGS sequence"/>
</dbReference>
<comment type="caution">
    <text evidence="2">The sequence shown here is derived from an EMBL/GenBank/DDBJ whole genome shotgun (WGS) entry which is preliminary data.</text>
</comment>
<dbReference type="GeneID" id="36559311"/>
<dbReference type="VEuPathDB" id="FungiDB:P170DRAFT_456348"/>
<dbReference type="AlphaFoldDB" id="A0A2I2G3L1"/>
<evidence type="ECO:0000313" key="2">
    <source>
        <dbReference type="EMBL" id="PLB47465.1"/>
    </source>
</evidence>
<sequence length="156" mass="17535">MTRPPPLSHLLETCIYVRDVRTSSQFYQHALNLQPFSETDRSAGFALGPITLLLFGLGKTVSDVETEGGSIPRHGPSPQLLSQFLSDHGEGIALRQHFCLAVRDRSEVQQWDLHLQAQEVPILSRVDWERGGRSVYFKDPDGNVVEIGSRGIWPHY</sequence>
<dbReference type="Pfam" id="PF00903">
    <property type="entry name" value="Glyoxalase"/>
    <property type="match status" value="1"/>
</dbReference>
<name>A0A2I2G3L1_9EURO</name>
<dbReference type="InterPro" id="IPR050383">
    <property type="entry name" value="GlyoxalaseI/FosfomycinResist"/>
</dbReference>
<accession>A0A2I2G3L1</accession>
<dbReference type="SUPFAM" id="SSF54593">
    <property type="entry name" value="Glyoxalase/Bleomycin resistance protein/Dihydroxybiphenyl dioxygenase"/>
    <property type="match status" value="1"/>
</dbReference>
<dbReference type="OrthoDB" id="16820at2759"/>
<dbReference type="Gene3D" id="3.10.180.10">
    <property type="entry name" value="2,3-Dihydroxybiphenyl 1,2-Dioxygenase, domain 1"/>
    <property type="match status" value="1"/>
</dbReference>
<reference evidence="2 3" key="1">
    <citation type="submission" date="2016-12" db="EMBL/GenBank/DDBJ databases">
        <title>The genomes of Aspergillus section Nigri reveals drivers in fungal speciation.</title>
        <authorList>
            <consortium name="DOE Joint Genome Institute"/>
            <person name="Vesth T.C."/>
            <person name="Nybo J."/>
            <person name="Theobald S."/>
            <person name="Brandl J."/>
            <person name="Frisvad J.C."/>
            <person name="Nielsen K.F."/>
            <person name="Lyhne E.K."/>
            <person name="Kogle M.E."/>
            <person name="Kuo A."/>
            <person name="Riley R."/>
            <person name="Clum A."/>
            <person name="Nolan M."/>
            <person name="Lipzen A."/>
            <person name="Salamov A."/>
            <person name="Henrissat B."/>
            <person name="Wiebenga A."/>
            <person name="De Vries R.P."/>
            <person name="Grigoriev I.V."/>
            <person name="Mortensen U.H."/>
            <person name="Andersen M.R."/>
            <person name="Baker S.E."/>
        </authorList>
    </citation>
    <scope>NUCLEOTIDE SEQUENCE [LARGE SCALE GENOMIC DNA]</scope>
    <source>
        <strain evidence="2 3">IBT 23096</strain>
    </source>
</reference>